<feature type="transmembrane region" description="Helical" evidence="7">
    <location>
        <begin position="91"/>
        <end position="114"/>
    </location>
</feature>
<keyword evidence="10" id="KW-1185">Reference proteome</keyword>
<reference evidence="10" key="1">
    <citation type="journal article" date="2019" name="Int. J. Syst. Evol. Microbiol.">
        <title>The Global Catalogue of Microorganisms (GCM) 10K type strain sequencing project: providing services to taxonomists for standard genome sequencing and annotation.</title>
        <authorList>
            <consortium name="The Broad Institute Genomics Platform"/>
            <consortium name="The Broad Institute Genome Sequencing Center for Infectious Disease"/>
            <person name="Wu L."/>
            <person name="Ma J."/>
        </authorList>
    </citation>
    <scope>NUCLEOTIDE SEQUENCE [LARGE SCALE GENOMIC DNA]</scope>
    <source>
        <strain evidence="10">JCM 9377</strain>
    </source>
</reference>
<dbReference type="PANTHER" id="PTHR30151">
    <property type="entry name" value="ALKANE SULFONATE ABC TRANSPORTER-RELATED, MEMBRANE SUBUNIT"/>
    <property type="match status" value="1"/>
</dbReference>
<evidence type="ECO:0000256" key="6">
    <source>
        <dbReference type="ARBA" id="ARBA00023136"/>
    </source>
</evidence>
<feature type="transmembrane region" description="Helical" evidence="7">
    <location>
        <begin position="150"/>
        <end position="169"/>
    </location>
</feature>
<dbReference type="CDD" id="cd06261">
    <property type="entry name" value="TM_PBP2"/>
    <property type="match status" value="1"/>
</dbReference>
<feature type="domain" description="ABC transmembrane type-1" evidence="8">
    <location>
        <begin position="80"/>
        <end position="264"/>
    </location>
</feature>
<dbReference type="Pfam" id="PF00528">
    <property type="entry name" value="BPD_transp_1"/>
    <property type="match status" value="1"/>
</dbReference>
<sequence length="281" mass="30087">MTAVLRGTGRPAPELVAPRAARSSGPRRRWAGPVLRTLGPLALIGLWQLAVVSGVLTPDVLTGPGTVLRTGRDLWADGQLQEALRVSLTRAAIGLALGASAGLVIGTVAGLTRLGEELIDSSMQMLRAIPFLSLVPLFIVWFGIEEISKIILITVACTFPMYINVYSGVRNTDRKVVEAARTFGLSPFQIVRQVVLPGALPSIFAGLRLASTLSVIALIAAEELNVTSGLGYLMNQAKDYLRTDVLAVCVLLYSLVGLLADLVLRLAERLVMPWRKAVAVR</sequence>
<dbReference type="InterPro" id="IPR000515">
    <property type="entry name" value="MetI-like"/>
</dbReference>
<evidence type="ECO:0000256" key="5">
    <source>
        <dbReference type="ARBA" id="ARBA00022989"/>
    </source>
</evidence>
<evidence type="ECO:0000256" key="1">
    <source>
        <dbReference type="ARBA" id="ARBA00004651"/>
    </source>
</evidence>
<evidence type="ECO:0000259" key="8">
    <source>
        <dbReference type="PROSITE" id="PS50928"/>
    </source>
</evidence>
<dbReference type="RefSeq" id="WP_344826756.1">
    <property type="nucleotide sequence ID" value="NZ_BAAAUV010000005.1"/>
</dbReference>
<dbReference type="PROSITE" id="PS50928">
    <property type="entry name" value="ABC_TM1"/>
    <property type="match status" value="1"/>
</dbReference>
<feature type="transmembrane region" description="Helical" evidence="7">
    <location>
        <begin position="37"/>
        <end position="56"/>
    </location>
</feature>
<dbReference type="InterPro" id="IPR035906">
    <property type="entry name" value="MetI-like_sf"/>
</dbReference>
<organism evidence="9 10">
    <name type="scientific">Actinocorallia longicatena</name>
    <dbReference type="NCBI Taxonomy" id="111803"/>
    <lineage>
        <taxon>Bacteria</taxon>
        <taxon>Bacillati</taxon>
        <taxon>Actinomycetota</taxon>
        <taxon>Actinomycetes</taxon>
        <taxon>Streptosporangiales</taxon>
        <taxon>Thermomonosporaceae</taxon>
        <taxon>Actinocorallia</taxon>
    </lineage>
</organism>
<comment type="subcellular location">
    <subcellularLocation>
        <location evidence="1 7">Cell membrane</location>
        <topology evidence="1 7">Multi-pass membrane protein</topology>
    </subcellularLocation>
</comment>
<accession>A0ABP6Q825</accession>
<dbReference type="Gene3D" id="1.10.3720.10">
    <property type="entry name" value="MetI-like"/>
    <property type="match status" value="1"/>
</dbReference>
<keyword evidence="2 7" id="KW-0813">Transport</keyword>
<feature type="transmembrane region" description="Helical" evidence="7">
    <location>
        <begin position="240"/>
        <end position="264"/>
    </location>
</feature>
<evidence type="ECO:0000256" key="3">
    <source>
        <dbReference type="ARBA" id="ARBA00022475"/>
    </source>
</evidence>
<keyword evidence="6 7" id="KW-0472">Membrane</keyword>
<name>A0ABP6Q825_9ACTN</name>
<evidence type="ECO:0000256" key="7">
    <source>
        <dbReference type="RuleBase" id="RU363032"/>
    </source>
</evidence>
<dbReference type="PANTHER" id="PTHR30151:SF38">
    <property type="entry name" value="ALIPHATIC SULFONATES TRANSPORT PERMEASE PROTEIN SSUC-RELATED"/>
    <property type="match status" value="1"/>
</dbReference>
<dbReference type="Proteomes" id="UP001501237">
    <property type="component" value="Unassembled WGS sequence"/>
</dbReference>
<keyword evidence="3" id="KW-1003">Cell membrane</keyword>
<protein>
    <submittedName>
        <fullName evidence="9">ABC transporter permease</fullName>
    </submittedName>
</protein>
<keyword evidence="5 7" id="KW-1133">Transmembrane helix</keyword>
<evidence type="ECO:0000313" key="9">
    <source>
        <dbReference type="EMBL" id="GAA3208664.1"/>
    </source>
</evidence>
<evidence type="ECO:0000256" key="4">
    <source>
        <dbReference type="ARBA" id="ARBA00022692"/>
    </source>
</evidence>
<comment type="similarity">
    <text evidence="7">Belongs to the binding-protein-dependent transport system permease family.</text>
</comment>
<feature type="transmembrane region" description="Helical" evidence="7">
    <location>
        <begin position="126"/>
        <end position="144"/>
    </location>
</feature>
<proteinExistence type="inferred from homology"/>
<evidence type="ECO:0000313" key="10">
    <source>
        <dbReference type="Proteomes" id="UP001501237"/>
    </source>
</evidence>
<dbReference type="EMBL" id="BAAAUV010000005">
    <property type="protein sequence ID" value="GAA3208664.1"/>
    <property type="molecule type" value="Genomic_DNA"/>
</dbReference>
<evidence type="ECO:0000256" key="2">
    <source>
        <dbReference type="ARBA" id="ARBA00022448"/>
    </source>
</evidence>
<comment type="caution">
    <text evidence="9">The sequence shown here is derived from an EMBL/GenBank/DDBJ whole genome shotgun (WGS) entry which is preliminary data.</text>
</comment>
<gene>
    <name evidence="9" type="ORF">GCM10010468_25730</name>
</gene>
<dbReference type="SUPFAM" id="SSF161098">
    <property type="entry name" value="MetI-like"/>
    <property type="match status" value="1"/>
</dbReference>
<keyword evidence="4 7" id="KW-0812">Transmembrane</keyword>